<dbReference type="InterPro" id="IPR011005">
    <property type="entry name" value="Dihydropteroate_synth-like_sf"/>
</dbReference>
<protein>
    <submittedName>
        <fullName evidence="2">Dihydropteroate synthase</fullName>
        <ecNumber evidence="2">2.5.1.15</ecNumber>
    </submittedName>
</protein>
<keyword evidence="2" id="KW-0808">Transferase</keyword>
<evidence type="ECO:0000313" key="2">
    <source>
        <dbReference type="EMBL" id="CUR54766.1"/>
    </source>
</evidence>
<dbReference type="GO" id="GO:0005829">
    <property type="term" value="C:cytosol"/>
    <property type="evidence" value="ECO:0007669"/>
    <property type="project" value="TreeGrafter"/>
</dbReference>
<feature type="domain" description="Pterin-binding" evidence="1">
    <location>
        <begin position="38"/>
        <end position="290"/>
    </location>
</feature>
<name>A0A2P2BYD7_9ZZZZ</name>
<dbReference type="EC" id="2.5.1.15" evidence="2"/>
<dbReference type="Gene3D" id="3.20.20.20">
    <property type="entry name" value="Dihydropteroate synthase-like"/>
    <property type="match status" value="1"/>
</dbReference>
<accession>A0A2P2BYD7</accession>
<dbReference type="GO" id="GO:0004156">
    <property type="term" value="F:dihydropteroate synthase activity"/>
    <property type="evidence" value="ECO:0007669"/>
    <property type="project" value="UniProtKB-EC"/>
</dbReference>
<dbReference type="InterPro" id="IPR000489">
    <property type="entry name" value="Pterin-binding_dom"/>
</dbReference>
<dbReference type="PANTHER" id="PTHR20941:SF1">
    <property type="entry name" value="FOLIC ACID SYNTHESIS PROTEIN FOL1"/>
    <property type="match status" value="1"/>
</dbReference>
<dbReference type="Pfam" id="PF00809">
    <property type="entry name" value="Pterin_bind"/>
    <property type="match status" value="1"/>
</dbReference>
<reference evidence="2" key="1">
    <citation type="submission" date="2015-08" db="EMBL/GenBank/DDBJ databases">
        <authorList>
            <person name="Babu N.S."/>
            <person name="Beckwith C.J."/>
            <person name="Beseler K.G."/>
            <person name="Brison A."/>
            <person name="Carone J.V."/>
            <person name="Caskin T.P."/>
            <person name="Diamond M."/>
            <person name="Durham M.E."/>
            <person name="Foxe J.M."/>
            <person name="Go M."/>
            <person name="Henderson B.A."/>
            <person name="Jones I.B."/>
            <person name="McGettigan J.A."/>
            <person name="Micheletti S.J."/>
            <person name="Nasrallah M.E."/>
            <person name="Ortiz D."/>
            <person name="Piller C.R."/>
            <person name="Privatt S.R."/>
            <person name="Schneider S.L."/>
            <person name="Sharp S."/>
            <person name="Smith T.C."/>
            <person name="Stanton J.D."/>
            <person name="Ullery H.E."/>
            <person name="Wilson R.J."/>
            <person name="Serrano M.G."/>
            <person name="Buck G."/>
            <person name="Lee V."/>
            <person name="Wang Y."/>
            <person name="Carvalho R."/>
            <person name="Voegtly L."/>
            <person name="Shi R."/>
            <person name="Duckworth R."/>
            <person name="Johnson A."/>
            <person name="Loviza R."/>
            <person name="Walstead R."/>
            <person name="Shah Z."/>
            <person name="Kiflezghi M."/>
            <person name="Wade K."/>
            <person name="Ball S.L."/>
            <person name="Bradley K.W."/>
            <person name="Asai D.J."/>
            <person name="Bowman C.A."/>
            <person name="Russell D.A."/>
            <person name="Pope W.H."/>
            <person name="Jacobs-Sera D."/>
            <person name="Hendrix R.W."/>
            <person name="Hatfull G.F."/>
        </authorList>
    </citation>
    <scope>NUCLEOTIDE SEQUENCE</scope>
</reference>
<evidence type="ECO:0000259" key="1">
    <source>
        <dbReference type="PROSITE" id="PS50972"/>
    </source>
</evidence>
<gene>
    <name evidence="2" type="primary">folP</name>
    <name evidence="2" type="ORF">NOCA2210116</name>
</gene>
<dbReference type="EMBL" id="CZKA01000014">
    <property type="protein sequence ID" value="CUR54766.1"/>
    <property type="molecule type" value="Genomic_DNA"/>
</dbReference>
<dbReference type="InterPro" id="IPR045031">
    <property type="entry name" value="DHP_synth-like"/>
</dbReference>
<dbReference type="SUPFAM" id="SSF51717">
    <property type="entry name" value="Dihydropteroate synthetase-like"/>
    <property type="match status" value="1"/>
</dbReference>
<dbReference type="PROSITE" id="PS50972">
    <property type="entry name" value="PTERIN_BINDING"/>
    <property type="match status" value="1"/>
</dbReference>
<sequence length="298" mass="31994">MISLSALAELAAAHPDDLDLPVAPLLIGDRQFDTDDRPVVMGTVNLSRDSTYRESVAISTTSAIRKGRVQAAQGADLVDIGAESSTARADRVDSTAQIKALVPVVEALAADDILVSAESYEPSVVRATLEAGARVINLTGAADDGAMFDLAAEFGATVVVCYVKGANVREITTATVDDDPFPEMLEQFESRLALARSRGAERLVIDPGMGFYYGNLTDPLTRARHQGMVILNTFRLRRLGVPICHAMPHAFDLFEDEFRTAESFFTVLASLGGTGVFRTHEVPRVAAVLNAMRELQVG</sequence>
<dbReference type="PANTHER" id="PTHR20941">
    <property type="entry name" value="FOLATE SYNTHESIS PROTEINS"/>
    <property type="match status" value="1"/>
</dbReference>
<proteinExistence type="predicted"/>
<dbReference type="GO" id="GO:0046654">
    <property type="term" value="P:tetrahydrofolate biosynthetic process"/>
    <property type="evidence" value="ECO:0007669"/>
    <property type="project" value="TreeGrafter"/>
</dbReference>
<organism evidence="2">
    <name type="scientific">metagenome</name>
    <dbReference type="NCBI Taxonomy" id="256318"/>
    <lineage>
        <taxon>unclassified sequences</taxon>
        <taxon>metagenomes</taxon>
    </lineage>
</organism>
<dbReference type="AlphaFoldDB" id="A0A2P2BYD7"/>